<evidence type="ECO:0000256" key="9">
    <source>
        <dbReference type="PROSITE-ProRule" id="PRU10141"/>
    </source>
</evidence>
<protein>
    <recommendedName>
        <fullName evidence="1">non-specific serine/threonine protein kinase</fullName>
        <ecNumber evidence="1">2.7.11.1</ecNumber>
    </recommendedName>
</protein>
<dbReference type="EC" id="2.7.11.1" evidence="1"/>
<dbReference type="PANTHER" id="PTHR24356">
    <property type="entry name" value="SERINE/THREONINE-PROTEIN KINASE"/>
    <property type="match status" value="1"/>
</dbReference>
<evidence type="ECO:0000256" key="6">
    <source>
        <dbReference type="ARBA" id="ARBA00022840"/>
    </source>
</evidence>
<dbReference type="SUPFAM" id="SSF56112">
    <property type="entry name" value="Protein kinase-like (PK-like)"/>
    <property type="match status" value="1"/>
</dbReference>
<feature type="binding site" evidence="9">
    <location>
        <position position="364"/>
    </location>
    <ligand>
        <name>ATP</name>
        <dbReference type="ChEBI" id="CHEBI:30616"/>
    </ligand>
</feature>
<name>A0A8K0URV5_9AGAR</name>
<evidence type="ECO:0000259" key="11">
    <source>
        <dbReference type="PROSITE" id="PS50011"/>
    </source>
</evidence>
<evidence type="ECO:0000256" key="2">
    <source>
        <dbReference type="ARBA" id="ARBA00022527"/>
    </source>
</evidence>
<dbReference type="OrthoDB" id="68483at2759"/>
<dbReference type="PROSITE" id="PS00108">
    <property type="entry name" value="PROTEIN_KINASE_ST"/>
    <property type="match status" value="1"/>
</dbReference>
<dbReference type="InterPro" id="IPR017441">
    <property type="entry name" value="Protein_kinase_ATP_BS"/>
</dbReference>
<dbReference type="Gene3D" id="1.10.510.10">
    <property type="entry name" value="Transferase(Phosphotransferase) domain 1"/>
    <property type="match status" value="1"/>
</dbReference>
<evidence type="ECO:0000256" key="7">
    <source>
        <dbReference type="ARBA" id="ARBA00047899"/>
    </source>
</evidence>
<keyword evidence="3" id="KW-0808">Transferase</keyword>
<keyword evidence="2" id="KW-0723">Serine/threonine-protein kinase</keyword>
<dbReference type="PROSITE" id="PS50011">
    <property type="entry name" value="PROTEIN_KINASE_DOM"/>
    <property type="match status" value="1"/>
</dbReference>
<keyword evidence="13" id="KW-1185">Reference proteome</keyword>
<evidence type="ECO:0000256" key="4">
    <source>
        <dbReference type="ARBA" id="ARBA00022741"/>
    </source>
</evidence>
<feature type="domain" description="Protein kinase" evidence="11">
    <location>
        <begin position="335"/>
        <end position="615"/>
    </location>
</feature>
<organism evidence="12 13">
    <name type="scientific">Cristinia sonorae</name>
    <dbReference type="NCBI Taxonomy" id="1940300"/>
    <lineage>
        <taxon>Eukaryota</taxon>
        <taxon>Fungi</taxon>
        <taxon>Dikarya</taxon>
        <taxon>Basidiomycota</taxon>
        <taxon>Agaricomycotina</taxon>
        <taxon>Agaricomycetes</taxon>
        <taxon>Agaricomycetidae</taxon>
        <taxon>Agaricales</taxon>
        <taxon>Pleurotineae</taxon>
        <taxon>Stephanosporaceae</taxon>
        <taxon>Cristinia</taxon>
    </lineage>
</organism>
<dbReference type="InterPro" id="IPR011009">
    <property type="entry name" value="Kinase-like_dom_sf"/>
</dbReference>
<dbReference type="GO" id="GO:0005524">
    <property type="term" value="F:ATP binding"/>
    <property type="evidence" value="ECO:0007669"/>
    <property type="project" value="UniProtKB-UniRule"/>
</dbReference>
<dbReference type="AlphaFoldDB" id="A0A8K0URV5"/>
<reference evidence="12" key="1">
    <citation type="journal article" date="2021" name="New Phytol.">
        <title>Evolutionary innovations through gain and loss of genes in the ectomycorrhizal Boletales.</title>
        <authorList>
            <person name="Wu G."/>
            <person name="Miyauchi S."/>
            <person name="Morin E."/>
            <person name="Kuo A."/>
            <person name="Drula E."/>
            <person name="Varga T."/>
            <person name="Kohler A."/>
            <person name="Feng B."/>
            <person name="Cao Y."/>
            <person name="Lipzen A."/>
            <person name="Daum C."/>
            <person name="Hundley H."/>
            <person name="Pangilinan J."/>
            <person name="Johnson J."/>
            <person name="Barry K."/>
            <person name="LaButti K."/>
            <person name="Ng V."/>
            <person name="Ahrendt S."/>
            <person name="Min B."/>
            <person name="Choi I.G."/>
            <person name="Park H."/>
            <person name="Plett J.M."/>
            <person name="Magnuson J."/>
            <person name="Spatafora J.W."/>
            <person name="Nagy L.G."/>
            <person name="Henrissat B."/>
            <person name="Grigoriev I.V."/>
            <person name="Yang Z.L."/>
            <person name="Xu J."/>
            <person name="Martin F.M."/>
        </authorList>
    </citation>
    <scope>NUCLEOTIDE SEQUENCE</scope>
    <source>
        <strain evidence="12">KKN 215</strain>
    </source>
</reference>
<accession>A0A8K0URV5</accession>
<comment type="catalytic activity">
    <reaction evidence="7">
        <text>L-threonyl-[protein] + ATP = O-phospho-L-threonyl-[protein] + ADP + H(+)</text>
        <dbReference type="Rhea" id="RHEA:46608"/>
        <dbReference type="Rhea" id="RHEA-COMP:11060"/>
        <dbReference type="Rhea" id="RHEA-COMP:11605"/>
        <dbReference type="ChEBI" id="CHEBI:15378"/>
        <dbReference type="ChEBI" id="CHEBI:30013"/>
        <dbReference type="ChEBI" id="CHEBI:30616"/>
        <dbReference type="ChEBI" id="CHEBI:61977"/>
        <dbReference type="ChEBI" id="CHEBI:456216"/>
        <dbReference type="EC" id="2.7.11.1"/>
    </reaction>
</comment>
<gene>
    <name evidence="12" type="ORF">BXZ70DRAFT_1007630</name>
</gene>
<evidence type="ECO:0000256" key="8">
    <source>
        <dbReference type="ARBA" id="ARBA00048679"/>
    </source>
</evidence>
<evidence type="ECO:0000256" key="10">
    <source>
        <dbReference type="SAM" id="MobiDB-lite"/>
    </source>
</evidence>
<dbReference type="InterPro" id="IPR008271">
    <property type="entry name" value="Ser/Thr_kinase_AS"/>
</dbReference>
<feature type="region of interest" description="Disordered" evidence="10">
    <location>
        <begin position="749"/>
        <end position="865"/>
    </location>
</feature>
<feature type="compositionally biased region" description="Low complexity" evidence="10">
    <location>
        <begin position="837"/>
        <end position="848"/>
    </location>
</feature>
<feature type="compositionally biased region" description="Polar residues" evidence="10">
    <location>
        <begin position="778"/>
        <end position="796"/>
    </location>
</feature>
<dbReference type="EMBL" id="JAEVFJ010000013">
    <property type="protein sequence ID" value="KAH8101246.1"/>
    <property type="molecule type" value="Genomic_DNA"/>
</dbReference>
<keyword evidence="5" id="KW-0418">Kinase</keyword>
<keyword evidence="6 9" id="KW-0067">ATP-binding</keyword>
<dbReference type="GO" id="GO:0004674">
    <property type="term" value="F:protein serine/threonine kinase activity"/>
    <property type="evidence" value="ECO:0007669"/>
    <property type="project" value="UniProtKB-KW"/>
</dbReference>
<dbReference type="Pfam" id="PF00069">
    <property type="entry name" value="Pkinase"/>
    <property type="match status" value="1"/>
</dbReference>
<evidence type="ECO:0000313" key="12">
    <source>
        <dbReference type="EMBL" id="KAH8101246.1"/>
    </source>
</evidence>
<dbReference type="PROSITE" id="PS00107">
    <property type="entry name" value="PROTEIN_KINASE_ATP"/>
    <property type="match status" value="1"/>
</dbReference>
<dbReference type="InterPro" id="IPR050236">
    <property type="entry name" value="Ser_Thr_kinase_AGC"/>
</dbReference>
<dbReference type="Proteomes" id="UP000813824">
    <property type="component" value="Unassembled WGS sequence"/>
</dbReference>
<keyword evidence="4 9" id="KW-0547">Nucleotide-binding</keyword>
<proteinExistence type="predicted"/>
<dbReference type="SMART" id="SM00220">
    <property type="entry name" value="S_TKc"/>
    <property type="match status" value="1"/>
</dbReference>
<comment type="caution">
    <text evidence="12">The sequence shown here is derived from an EMBL/GenBank/DDBJ whole genome shotgun (WGS) entry which is preliminary data.</text>
</comment>
<dbReference type="Gene3D" id="3.30.200.20">
    <property type="entry name" value="Phosphorylase Kinase, domain 1"/>
    <property type="match status" value="1"/>
</dbReference>
<evidence type="ECO:0000256" key="5">
    <source>
        <dbReference type="ARBA" id="ARBA00022777"/>
    </source>
</evidence>
<comment type="catalytic activity">
    <reaction evidence="8">
        <text>L-seryl-[protein] + ATP = O-phospho-L-seryl-[protein] + ADP + H(+)</text>
        <dbReference type="Rhea" id="RHEA:17989"/>
        <dbReference type="Rhea" id="RHEA-COMP:9863"/>
        <dbReference type="Rhea" id="RHEA-COMP:11604"/>
        <dbReference type="ChEBI" id="CHEBI:15378"/>
        <dbReference type="ChEBI" id="CHEBI:29999"/>
        <dbReference type="ChEBI" id="CHEBI:30616"/>
        <dbReference type="ChEBI" id="CHEBI:83421"/>
        <dbReference type="ChEBI" id="CHEBI:456216"/>
        <dbReference type="EC" id="2.7.11.1"/>
    </reaction>
</comment>
<evidence type="ECO:0000313" key="13">
    <source>
        <dbReference type="Proteomes" id="UP000813824"/>
    </source>
</evidence>
<sequence length="1080" mass="116929">MVFGRVNLAAFKKASIKKLQSKSKGKRPQSLPPASIPTEHMVALRTTHSLCNIKRVEQEMIEAMTDAAHDPKVLNLRSLLSRGVMAEWMEEVLRKGEMTLPEVNTVLSIECGKGEAASSFTTVAITACEEEGLELPAQDIEETVAPEDVLAEDVSLTLDSLVSIDLSDDVLLPPAAHVLFDVHPLPASPLLAPPAFDYSDVSKTVIGVSEDEVKTIPHSPPPLALLAVPDTSDVSKTFVDDPLDEVDEVKSTAADEFAIETPVQVMQEPEPKLPSIHQVQVPDAETVPPADSEDKEIVQPVVKAVHRVKVHYSKPVTVQAPVKKPVLASNLLKDLKVDKKLGSGGFGAVYAVTHKKTGVRYALKVMSKTRKDLPKEHHQAIEGHLMRVAVQETFALHRTAGIAGVVDLVASMHDSLNFYHVLPLYEGGDLANEIARCGSFPDAKARFYIAEIIHGVVALHDRDLIHRDLKPGNVLLSGDGHAVIADLGLAKAFTTKRCAFEMESYERYFPMLTESENDARGVTKTLCGTRDYMAPEMCAGQLYDAKVDVWAVGLIFFEMLVGLLPQELNNWSGNLRRACDDYGISEPSEDFIAEALSMRPEDRPTAKELMEFEIFDGCDWDELREEDVYEEWLPVSDSDESDGNPITFVRGEPMDLAMDFLPFFNFKSPQFSQLPSSATALPNAVPDYELPAVAGEDSLAAEDSTGSLHSIALSDLNLDDTPPLGLDVKQEPEPESSLLWDAFEVERSPSPCELSDPLKPSLPSVASTQDRPQLPMHLSSSTTSQPWALSTYSDPLQISEDHLSPPDQDGQSHALSAPLGRSSDNDSRPWALYALDTVPSPSVNSTPTSEPPKSDSPMPSCLASGVTPSSGLPSCCSFAGNGLFPPSSGSGSTPATINTLVEDESGNVQPSTVPACSFSAQVKMPGLVLDPHGKTSASGGPALLSLSDPLEKILLADLYHAEDGPNRPNSISFSPIATTSVSPLELVPAIPRRLLSDVTLSSGFPSELAFSNDCSSYLATTYPDEDSSSPPHISSADKLKKDTYTSSILRSQPISMFNSLKEFTGTLWDRITSCLRLLLW</sequence>
<evidence type="ECO:0000256" key="1">
    <source>
        <dbReference type="ARBA" id="ARBA00012513"/>
    </source>
</evidence>
<evidence type="ECO:0000256" key="3">
    <source>
        <dbReference type="ARBA" id="ARBA00022679"/>
    </source>
</evidence>
<dbReference type="InterPro" id="IPR000719">
    <property type="entry name" value="Prot_kinase_dom"/>
</dbReference>